<sequence>MSGSLGTCAACLRRAVQASSRSRPLAEAASIRTGPGILPALPLQTGRRYASVVPASTERVDAPRSLTLEPVDSDVSKKKNQERLQRIVKKELEHMDDPWKIAQYVENALAKDRFDEALLLTKTAGKDRQVVVAWNHLINYLLSKQQLRNAIKLYNDMKKRGQLPNVQTFTVLFRGCAQSQHPKLAVAEAVKHYNILLSDKRLEPNSIHMNAVLNVCARAGDLDSMFLIADTANDSTRAPTSYTYTTIFNALRHQALRDMDDITDEQQAAHVQKSVDRAKAIWVEVIDKWRKARLVIDEELVCSMGRVLLLAPKREDKREVLDLLYQTMSIPNLAKDDGMEAFQDSQMESIAVTGAAKKVPSTRAVYAIPSRNTLALVLTTLASSKLTTCGIKYWNLLVRHYGIIPDNDNWLRMFGMLKVAKASAHASSILSLMPDEYIDAKHYRIAMETCVRDNINPNAIANANRALDSMLARLPVPDLHTLRLYLRVALVSHFQFRERVKNGDQDGAKRDYGLQITTALAHLWEPYKKVHYHFFKESSKSNDSSPGALYNSQREVIALARLMFSAFNKVINEKMLPENDAKELRAVGAKINREIQKFYSDRNDKEPNLRKSGRNSAAGVENAQGAVEPYEEDGNDEAKLDAGFRPGGDFVWNTAKQAPVEEERQPRRAWDSRDSTRQATTRHTRKDAPPVLTGQSMWEVPLSRTLQPSKPQQRLSSISASLTRASDHSAMPKVDRRAKLAELKALRQAGKKAFESYQVEDAANLYDEVDEAGYKKIVRERLNQDDFVVDDNGEGYADDGREDWDRVRRYESDSEGEDELPGRGRPSKAAKKSRQEELAKRDANDRSISEYFTKGAGKAQPKPKAVKTKADDDFLADLLGEVDANIPAPAPKSSKVERSGGERRRPRDLSPVPEPSYKKQKRVEIRLPSPAPAPANLDDDDDLVPLIDDEPMSMADIPMSDPAPSSPAAKVAQRKALIKQEPQSDDDDDMMEVAHAGAVKVASVNMAASRPVRRIIKEEPQPATSSPIKAPDTSVDPTSWNELTEKLNVVSTPMSESKGIGKIDHNDAIEADGSLNFFWTDYTEVNGSLCLFGKVLNKKTNSYVSCFVKVDNILRKLYFLPRQQRVRDGEETGDEVDMGDVYNEVDEIMTKMNVGMYKIKKCERKYAFELPDIPKEAEYMKLLYPYTKPAINMDAKGETFSHVFGTNTALFEQFVLWKNIMGPCWLKIQDADFGAIKNASHCKLEVLAEHPNMVSTISDSDNMDMPPLTLMSIALRTAFNAKDNKQEILAISARIYDKVLLSDTTPAEKLPCRTFTVIRPHGQAFPMGFDSLVKKRNRGLIVLKKQESDVLSFFLAQVDVADPDVILGHQLEGVDYSVLLNRLFEKKVHQWSRLGRLRRSQWPSAIGKVGGNVFAERQVMAGRLLCDLANDAGKSAMFKCQTWSLTEMCSLYLTGDNRRRDVDNEVALNTWAKESQGLMDYVTHMEADTHYIAALAVSVQLLPLTKVLTNLAGNSWARTLTGTRAERNEYILLHEFHRNKYICPDKQTFKGRQKAEEENADEEAGEGKKKDKYKGGLVFEPERGLYDKFVLVMDFNSLYPSIIQEFNICFTTVDRTASAEDDDAVPEVPVNQEQGILPRLIATLVSRRRQVKSLMKIKTATPEQLATWDIKQLALKLTANSMYGCLGYTRSRFYARPLAILTTHKGREILRSTKDLAESKSLQVIYGDTDSVMINANVDNVADAFKVGNEFKKAVNEQYRLLEIDIDNVFRRILLQAKKKYAAINLIEKDGKFIEKMEVKGLDMRRREYCALSKEVSKHLLDEILSGDDIEVAVARIHEYLRETATKMREFTIPVPKYTIYTQLGKGPKEYPNADSMPQVQVALRDLARGKTVRKGDVISYIVTGTSKSSEPAPKRAYAPPDLKADPTLQPDVDWYIAKQIFPPVERLCANIAGTSTSQLAEQLGLDVRRYSSTQTQQNSSSDDLEIHPLESQIPDEVRFVDCKRLSLRCRKCKATSAFEGLTGSPDRVTASGVICPGCSAVIPTLSVVAQVEHAVRLQTSRYYEGWLVCDDPQCGNRTRQMSVYGTCCLGPKGLARDCAGKMHYEYTEKAIYNQLVYFSSLWDVDKAKAKAGDTTNEISTQERDKIRALAEHNRVRFTTVKSAVDKYLDKCGRQWVAMDTLFTKLGFSKMLGAVSATPAAAS</sequence>
<dbReference type="InterPro" id="IPR024647">
    <property type="entry name" value="DNA_pol_a_cat_su_N"/>
</dbReference>
<dbReference type="InterPro" id="IPR012337">
    <property type="entry name" value="RNaseH-like_sf"/>
</dbReference>
<evidence type="ECO:0000256" key="10">
    <source>
        <dbReference type="ARBA" id="ARBA00022833"/>
    </source>
</evidence>
<feature type="compositionally biased region" description="Acidic residues" evidence="16">
    <location>
        <begin position="937"/>
        <end position="951"/>
    </location>
</feature>
<dbReference type="SMART" id="SM00486">
    <property type="entry name" value="POLBc"/>
    <property type="match status" value="1"/>
</dbReference>
<feature type="compositionally biased region" description="Basic and acidic residues" evidence="16">
    <location>
        <begin position="833"/>
        <end position="848"/>
    </location>
</feature>
<dbReference type="GO" id="GO:0003682">
    <property type="term" value="F:chromatin binding"/>
    <property type="evidence" value="ECO:0007669"/>
    <property type="project" value="TreeGrafter"/>
</dbReference>
<feature type="region of interest" description="Disordered" evidence="16">
    <location>
        <begin position="600"/>
        <end position="635"/>
    </location>
</feature>
<dbReference type="InterPro" id="IPR006134">
    <property type="entry name" value="DNA-dir_DNA_pol_B_multi_dom"/>
</dbReference>
<evidence type="ECO:0000256" key="9">
    <source>
        <dbReference type="ARBA" id="ARBA00022771"/>
    </source>
</evidence>
<dbReference type="InterPro" id="IPR002885">
    <property type="entry name" value="PPR_rpt"/>
</dbReference>
<feature type="compositionally biased region" description="Polar residues" evidence="16">
    <location>
        <begin position="704"/>
        <end position="724"/>
    </location>
</feature>
<evidence type="ECO:0000256" key="11">
    <source>
        <dbReference type="ARBA" id="ARBA00022932"/>
    </source>
</evidence>
<dbReference type="GO" id="GO:0003688">
    <property type="term" value="F:DNA replication origin binding"/>
    <property type="evidence" value="ECO:0007669"/>
    <property type="project" value="TreeGrafter"/>
</dbReference>
<dbReference type="GO" id="GO:0006272">
    <property type="term" value="P:leading strand elongation"/>
    <property type="evidence" value="ECO:0007669"/>
    <property type="project" value="TreeGrafter"/>
</dbReference>
<accession>A0A395NH69</accession>
<dbReference type="Gene3D" id="3.30.70.2820">
    <property type="match status" value="1"/>
</dbReference>
<dbReference type="Pfam" id="PF03104">
    <property type="entry name" value="DNA_pol_B_exo1"/>
    <property type="match status" value="1"/>
</dbReference>
<keyword evidence="12" id="KW-0238">DNA-binding</keyword>
<keyword evidence="14" id="KW-0539">Nucleus</keyword>
<feature type="domain" description="Zinc finger DNA-directed DNA polymerase family B alpha" evidence="19">
    <location>
        <begin position="1992"/>
        <end position="2183"/>
    </location>
</feature>
<dbReference type="OrthoDB" id="6755010at2759"/>
<evidence type="ECO:0000256" key="3">
    <source>
        <dbReference type="ARBA" id="ARBA00005755"/>
    </source>
</evidence>
<keyword evidence="7" id="KW-0235">DNA replication</keyword>
<dbReference type="Pfam" id="PF13041">
    <property type="entry name" value="PPR_2"/>
    <property type="match status" value="1"/>
</dbReference>
<dbReference type="Gene3D" id="1.25.40.10">
    <property type="entry name" value="Tetratricopeptide repeat domain"/>
    <property type="match status" value="1"/>
</dbReference>
<evidence type="ECO:0000256" key="16">
    <source>
        <dbReference type="SAM" id="MobiDB-lite"/>
    </source>
</evidence>
<dbReference type="InterPro" id="IPR036397">
    <property type="entry name" value="RNaseH_sf"/>
</dbReference>
<keyword evidence="5" id="KW-0808">Transferase</keyword>
<keyword evidence="22" id="KW-1185">Reference proteome</keyword>
<feature type="compositionally biased region" description="Basic and acidic residues" evidence="16">
    <location>
        <begin position="600"/>
        <end position="609"/>
    </location>
</feature>
<feature type="region of interest" description="Disordered" evidence="16">
    <location>
        <begin position="882"/>
        <end position="967"/>
    </location>
</feature>
<dbReference type="InterPro" id="IPR023211">
    <property type="entry name" value="DNA_pol_palm_dom_sf"/>
</dbReference>
<dbReference type="CDD" id="cd05776">
    <property type="entry name" value="DNA_polB_alpha_exo"/>
    <property type="match status" value="1"/>
</dbReference>
<evidence type="ECO:0000256" key="2">
    <source>
        <dbReference type="ARBA" id="ARBA00004173"/>
    </source>
</evidence>
<dbReference type="PRINTS" id="PR00106">
    <property type="entry name" value="DNAPOLB"/>
</dbReference>
<keyword evidence="8" id="KW-0479">Metal-binding</keyword>
<feature type="region of interest" description="Disordered" evidence="16">
    <location>
        <begin position="1018"/>
        <end position="1039"/>
    </location>
</feature>
<dbReference type="GO" id="GO:0005739">
    <property type="term" value="C:mitochondrion"/>
    <property type="evidence" value="ECO:0007669"/>
    <property type="project" value="UniProtKB-SubCell"/>
</dbReference>
<dbReference type="GO" id="GO:0000166">
    <property type="term" value="F:nucleotide binding"/>
    <property type="evidence" value="ECO:0007669"/>
    <property type="project" value="InterPro"/>
</dbReference>
<feature type="domain" description="DNA-directed DNA polymerase family B exonuclease" evidence="18">
    <location>
        <begin position="1202"/>
        <end position="1448"/>
    </location>
</feature>
<evidence type="ECO:0000256" key="1">
    <source>
        <dbReference type="ARBA" id="ARBA00004123"/>
    </source>
</evidence>
<dbReference type="FunFam" id="1.10.3200.20:FF:000002">
    <property type="entry name" value="DNA polymerase"/>
    <property type="match status" value="1"/>
</dbReference>
<dbReference type="GO" id="GO:0006281">
    <property type="term" value="P:DNA repair"/>
    <property type="evidence" value="ECO:0007669"/>
    <property type="project" value="UniProtKB-ARBA"/>
</dbReference>
<dbReference type="NCBIfam" id="TIGR00592">
    <property type="entry name" value="pol2"/>
    <property type="match status" value="1"/>
</dbReference>
<dbReference type="PANTHER" id="PTHR45861">
    <property type="entry name" value="DNA POLYMERASE ALPHA CATALYTIC SUBUNIT"/>
    <property type="match status" value="1"/>
</dbReference>
<feature type="repeat" description="PPR" evidence="15">
    <location>
        <begin position="130"/>
        <end position="164"/>
    </location>
</feature>
<dbReference type="STRING" id="490622.A0A395NH69"/>
<dbReference type="PROSITE" id="PS00116">
    <property type="entry name" value="DNA_POLYMERASE_B"/>
    <property type="match status" value="1"/>
</dbReference>
<dbReference type="GO" id="GO:1902975">
    <property type="term" value="P:mitotic DNA replication initiation"/>
    <property type="evidence" value="ECO:0007669"/>
    <property type="project" value="InterPro"/>
</dbReference>
<evidence type="ECO:0000256" key="14">
    <source>
        <dbReference type="ARBA" id="ARBA00023242"/>
    </source>
</evidence>
<keyword evidence="10" id="KW-0862">Zinc</keyword>
<dbReference type="GO" id="GO:0005658">
    <property type="term" value="C:alpha DNA polymerase:primase complex"/>
    <property type="evidence" value="ECO:0007669"/>
    <property type="project" value="UniProtKB-ARBA"/>
</dbReference>
<evidence type="ECO:0000256" key="6">
    <source>
        <dbReference type="ARBA" id="ARBA00022695"/>
    </source>
</evidence>
<dbReference type="GO" id="GO:0003887">
    <property type="term" value="F:DNA-directed DNA polymerase activity"/>
    <property type="evidence" value="ECO:0007669"/>
    <property type="project" value="UniProtKB-KW"/>
</dbReference>
<dbReference type="InterPro" id="IPR011990">
    <property type="entry name" value="TPR-like_helical_dom_sf"/>
</dbReference>
<keyword evidence="6" id="KW-0548">Nucleotidyltransferase</keyword>
<dbReference type="FunFam" id="3.30.420.10:FF:000036">
    <property type="entry name" value="DNA polymerase"/>
    <property type="match status" value="1"/>
</dbReference>
<dbReference type="InterPro" id="IPR042087">
    <property type="entry name" value="DNA_pol_B_thumb"/>
</dbReference>
<feature type="region of interest" description="Disordered" evidence="16">
    <location>
        <begin position="788"/>
        <end position="869"/>
    </location>
</feature>
<protein>
    <recommendedName>
        <fullName evidence="4">DNA-directed DNA polymerase</fullName>
        <ecNumber evidence="4">2.7.7.7</ecNumber>
    </recommendedName>
</protein>
<dbReference type="GO" id="GO:0003697">
    <property type="term" value="F:single-stranded DNA binding"/>
    <property type="evidence" value="ECO:0007669"/>
    <property type="project" value="TreeGrafter"/>
</dbReference>
<evidence type="ECO:0000259" key="19">
    <source>
        <dbReference type="Pfam" id="PF08996"/>
    </source>
</evidence>
<dbReference type="SUPFAM" id="SSF56672">
    <property type="entry name" value="DNA/RNA polymerases"/>
    <property type="match status" value="1"/>
</dbReference>
<gene>
    <name evidence="21" type="ORF">TARUN_6778</name>
</gene>
<feature type="compositionally biased region" description="Low complexity" evidence="16">
    <location>
        <begin position="854"/>
        <end position="863"/>
    </location>
</feature>
<dbReference type="Pfam" id="PF00136">
    <property type="entry name" value="DNA_pol_B"/>
    <property type="match status" value="1"/>
</dbReference>
<evidence type="ECO:0000256" key="7">
    <source>
        <dbReference type="ARBA" id="ARBA00022705"/>
    </source>
</evidence>
<organism evidence="21 22">
    <name type="scientific">Trichoderma arundinaceum</name>
    <dbReference type="NCBI Taxonomy" id="490622"/>
    <lineage>
        <taxon>Eukaryota</taxon>
        <taxon>Fungi</taxon>
        <taxon>Dikarya</taxon>
        <taxon>Ascomycota</taxon>
        <taxon>Pezizomycotina</taxon>
        <taxon>Sordariomycetes</taxon>
        <taxon>Hypocreomycetidae</taxon>
        <taxon>Hypocreales</taxon>
        <taxon>Hypocreaceae</taxon>
        <taxon>Trichoderma</taxon>
    </lineage>
</organism>
<dbReference type="PANTHER" id="PTHR45861:SF1">
    <property type="entry name" value="DNA POLYMERASE ALPHA CATALYTIC SUBUNIT"/>
    <property type="match status" value="1"/>
</dbReference>
<feature type="compositionally biased region" description="Basic and acidic residues" evidence="16">
    <location>
        <begin position="659"/>
        <end position="676"/>
    </location>
</feature>
<comment type="subcellular location">
    <subcellularLocation>
        <location evidence="2">Mitochondrion</location>
    </subcellularLocation>
    <subcellularLocation>
        <location evidence="1">Nucleus</location>
    </subcellularLocation>
</comment>
<dbReference type="InterPro" id="IPR038256">
    <property type="entry name" value="Pol_alpha_znc_sf"/>
</dbReference>
<dbReference type="EMBL" id="PXOA01000435">
    <property type="protein sequence ID" value="RFU75445.1"/>
    <property type="molecule type" value="Genomic_DNA"/>
</dbReference>
<dbReference type="InterPro" id="IPR015088">
    <property type="entry name" value="Znf_DNA-dir_DNA_pol_B_alpha"/>
</dbReference>
<evidence type="ECO:0000313" key="22">
    <source>
        <dbReference type="Proteomes" id="UP000266272"/>
    </source>
</evidence>
<keyword evidence="11 21" id="KW-0239">DNA-directed DNA polymerase</keyword>
<evidence type="ECO:0000256" key="12">
    <source>
        <dbReference type="ARBA" id="ARBA00023125"/>
    </source>
</evidence>
<comment type="caution">
    <text evidence="21">The sequence shown here is derived from an EMBL/GenBank/DDBJ whole genome shotgun (WGS) entry which is preliminary data.</text>
</comment>
<evidence type="ECO:0000259" key="18">
    <source>
        <dbReference type="Pfam" id="PF03104"/>
    </source>
</evidence>
<dbReference type="SUPFAM" id="SSF53098">
    <property type="entry name" value="Ribonuclease H-like"/>
    <property type="match status" value="1"/>
</dbReference>
<dbReference type="PROSITE" id="PS51375">
    <property type="entry name" value="PPR"/>
    <property type="match status" value="1"/>
</dbReference>
<dbReference type="GO" id="GO:0006273">
    <property type="term" value="P:lagging strand elongation"/>
    <property type="evidence" value="ECO:0007669"/>
    <property type="project" value="TreeGrafter"/>
</dbReference>
<evidence type="ECO:0000256" key="8">
    <source>
        <dbReference type="ARBA" id="ARBA00022723"/>
    </source>
</evidence>
<keyword evidence="13" id="KW-0496">Mitochondrion</keyword>
<dbReference type="CDD" id="cd05532">
    <property type="entry name" value="POLBc_alpha"/>
    <property type="match status" value="1"/>
</dbReference>
<dbReference type="InterPro" id="IPR043502">
    <property type="entry name" value="DNA/RNA_pol_sf"/>
</dbReference>
<dbReference type="NCBIfam" id="TIGR00756">
    <property type="entry name" value="PPR"/>
    <property type="match status" value="1"/>
</dbReference>
<dbReference type="Gene3D" id="1.10.132.60">
    <property type="entry name" value="DNA polymerase family B, C-terminal domain"/>
    <property type="match status" value="1"/>
</dbReference>
<evidence type="ECO:0000259" key="17">
    <source>
        <dbReference type="Pfam" id="PF00136"/>
    </source>
</evidence>
<dbReference type="Gene3D" id="1.10.3200.20">
    <property type="entry name" value="DNA Polymerase alpha, zinc finger"/>
    <property type="match status" value="1"/>
</dbReference>
<keyword evidence="9" id="KW-0863">Zinc-finger</keyword>
<comment type="similarity">
    <text evidence="3">Belongs to the DNA polymerase type-B family.</text>
</comment>
<dbReference type="InterPro" id="IPR006172">
    <property type="entry name" value="DNA-dir_DNA_pol_B"/>
</dbReference>
<evidence type="ECO:0000256" key="13">
    <source>
        <dbReference type="ARBA" id="ARBA00023128"/>
    </source>
</evidence>
<feature type="domain" description="DNA-directed DNA polymerase family B multifunctional" evidence="17">
    <location>
        <begin position="1515"/>
        <end position="1952"/>
    </location>
</feature>
<dbReference type="GO" id="GO:0008270">
    <property type="term" value="F:zinc ion binding"/>
    <property type="evidence" value="ECO:0007669"/>
    <property type="project" value="UniProtKB-KW"/>
</dbReference>
<dbReference type="EC" id="2.7.7.7" evidence="4"/>
<proteinExistence type="inferred from homology"/>
<feature type="compositionally biased region" description="Basic and acidic residues" evidence="16">
    <location>
        <begin position="894"/>
        <end position="908"/>
    </location>
</feature>
<evidence type="ECO:0000313" key="21">
    <source>
        <dbReference type="EMBL" id="RFU75445.1"/>
    </source>
</evidence>
<dbReference type="Gene3D" id="3.90.1600.10">
    <property type="entry name" value="Palm domain of DNA polymerase"/>
    <property type="match status" value="2"/>
</dbReference>
<dbReference type="FunFam" id="1.10.132.60:FF:000004">
    <property type="entry name" value="DNA polymerase"/>
    <property type="match status" value="1"/>
</dbReference>
<dbReference type="InterPro" id="IPR017964">
    <property type="entry name" value="DNA-dir_DNA_pol_B_CS"/>
</dbReference>
<dbReference type="InterPro" id="IPR045846">
    <property type="entry name" value="POLBc_alpha"/>
</dbReference>
<dbReference type="Pfam" id="PF12254">
    <property type="entry name" value="DNA_pol_alpha_N"/>
    <property type="match status" value="1"/>
</dbReference>
<feature type="region of interest" description="Disordered" evidence="16">
    <location>
        <begin position="656"/>
        <end position="733"/>
    </location>
</feature>
<name>A0A395NH69_TRIAR</name>
<evidence type="ECO:0000256" key="5">
    <source>
        <dbReference type="ARBA" id="ARBA00022679"/>
    </source>
</evidence>
<evidence type="ECO:0000259" key="20">
    <source>
        <dbReference type="Pfam" id="PF12254"/>
    </source>
</evidence>
<feature type="compositionally biased region" description="Acidic residues" evidence="16">
    <location>
        <begin position="788"/>
        <end position="802"/>
    </location>
</feature>
<dbReference type="Pfam" id="PF08996">
    <property type="entry name" value="zf-DNA_Pol"/>
    <property type="match status" value="1"/>
</dbReference>
<dbReference type="Gene3D" id="3.30.420.10">
    <property type="entry name" value="Ribonuclease H-like superfamily/Ribonuclease H"/>
    <property type="match status" value="1"/>
</dbReference>
<reference evidence="21 22" key="1">
    <citation type="journal article" date="2018" name="PLoS Pathog.">
        <title>Evolution of structural diversity of trichothecenes, a family of toxins produced by plant pathogenic and entomopathogenic fungi.</title>
        <authorList>
            <person name="Proctor R.H."/>
            <person name="McCormick S.P."/>
            <person name="Kim H.S."/>
            <person name="Cardoza R.E."/>
            <person name="Stanley A.M."/>
            <person name="Lindo L."/>
            <person name="Kelly A."/>
            <person name="Brown D.W."/>
            <person name="Lee T."/>
            <person name="Vaughan M.M."/>
            <person name="Alexander N.J."/>
            <person name="Busman M."/>
            <person name="Gutierrez S."/>
        </authorList>
    </citation>
    <scope>NUCLEOTIDE SEQUENCE [LARGE SCALE GENOMIC DNA]</scope>
    <source>
        <strain evidence="21 22">IBT 40837</strain>
    </source>
</reference>
<dbReference type="Gene3D" id="2.40.50.730">
    <property type="match status" value="1"/>
</dbReference>
<dbReference type="Proteomes" id="UP000266272">
    <property type="component" value="Unassembled WGS sequence"/>
</dbReference>
<dbReference type="FunFam" id="3.30.70.2820:FF:000001">
    <property type="entry name" value="DNA polymerase"/>
    <property type="match status" value="1"/>
</dbReference>
<dbReference type="InterPro" id="IPR006133">
    <property type="entry name" value="DNA-dir_DNA_pol_B_exonuc"/>
</dbReference>
<feature type="domain" description="DNA polymerase alpha catalytic subunit N-terminal" evidence="20">
    <location>
        <begin position="740"/>
        <end position="805"/>
    </location>
</feature>
<evidence type="ECO:0000256" key="4">
    <source>
        <dbReference type="ARBA" id="ARBA00012417"/>
    </source>
</evidence>
<feature type="compositionally biased region" description="Basic and acidic residues" evidence="16">
    <location>
        <begin position="803"/>
        <end position="812"/>
    </location>
</feature>
<evidence type="ECO:0000256" key="15">
    <source>
        <dbReference type="PROSITE-ProRule" id="PRU00708"/>
    </source>
</evidence>